<dbReference type="OrthoDB" id="9809296at2"/>
<organism evidence="2 3">
    <name type="scientific">Vibrio sinaloensis DSM 21326</name>
    <dbReference type="NCBI Taxonomy" id="945550"/>
    <lineage>
        <taxon>Bacteria</taxon>
        <taxon>Pseudomonadati</taxon>
        <taxon>Pseudomonadota</taxon>
        <taxon>Gammaproteobacteria</taxon>
        <taxon>Vibrionales</taxon>
        <taxon>Vibrionaceae</taxon>
        <taxon>Vibrio</taxon>
        <taxon>Vibrio oreintalis group</taxon>
    </lineage>
</organism>
<protein>
    <recommendedName>
        <fullName evidence="1">YbaK/aminoacyl-tRNA synthetase-associated domain-containing protein</fullName>
    </recommendedName>
</protein>
<dbReference type="CDD" id="cd04333">
    <property type="entry name" value="ProX_deacylase"/>
    <property type="match status" value="1"/>
</dbReference>
<evidence type="ECO:0000313" key="3">
    <source>
        <dbReference type="Proteomes" id="UP000006228"/>
    </source>
</evidence>
<feature type="domain" description="YbaK/aminoacyl-tRNA synthetase-associated" evidence="1">
    <location>
        <begin position="31"/>
        <end position="149"/>
    </location>
</feature>
<dbReference type="Pfam" id="PF04073">
    <property type="entry name" value="tRNA_edit"/>
    <property type="match status" value="1"/>
</dbReference>
<evidence type="ECO:0000259" key="1">
    <source>
        <dbReference type="Pfam" id="PF04073"/>
    </source>
</evidence>
<dbReference type="SUPFAM" id="SSF55826">
    <property type="entry name" value="YbaK/ProRS associated domain"/>
    <property type="match status" value="1"/>
</dbReference>
<dbReference type="InterPro" id="IPR036754">
    <property type="entry name" value="YbaK/aa-tRNA-synt-asso_dom_sf"/>
</dbReference>
<proteinExistence type="predicted"/>
<accession>E8MDF3</accession>
<dbReference type="GeneID" id="95571547"/>
<dbReference type="Gene3D" id="3.90.960.10">
    <property type="entry name" value="YbaK/aminoacyl-tRNA synthetase-associated domain"/>
    <property type="match status" value="1"/>
</dbReference>
<gene>
    <name evidence="2" type="ORF">VISI1226_08429</name>
</gene>
<reference evidence="2 3" key="1">
    <citation type="journal article" date="2012" name="Int. J. Syst. Evol. Microbiol.">
        <title>Vibrio caribbeanicus sp. nov., isolated from the marine sponge Scleritoderma cyanea.</title>
        <authorList>
            <person name="Hoffmann M."/>
            <person name="Monday S.R."/>
            <person name="Allard M.W."/>
            <person name="Strain E.A."/>
            <person name="Whittaker P."/>
            <person name="Naum M."/>
            <person name="McCarthy P.J."/>
            <person name="Lopez J.V."/>
            <person name="Fischer M."/>
            <person name="Brown E.W."/>
        </authorList>
    </citation>
    <scope>NUCLEOTIDE SEQUENCE [LARGE SCALE GENOMIC DNA]</scope>
    <source>
        <strain evidence="3">DSMZ 21326</strain>
    </source>
</reference>
<dbReference type="eggNOG" id="COG2606">
    <property type="taxonomic scope" value="Bacteria"/>
</dbReference>
<sequence>MSTELKSSSQRVQAFLTQHGQEFSVVQMPDSTRTAVEAADAIGCTVAQIAKSLIFKNALTEEAILVVASGTNQVCSDKVQQATGFRLAKANAAFVRDKVGFAIGGVPPVAHSNDVITLLDNDLLNYDEIWAAAGTPNSVFKLKPSDLSELTGGQWLDVSK</sequence>
<dbReference type="PANTHER" id="PTHR30411">
    <property type="entry name" value="CYTOPLASMIC PROTEIN"/>
    <property type="match status" value="1"/>
</dbReference>
<name>E8MDF3_PHOS4</name>
<dbReference type="AlphaFoldDB" id="E8MDF3"/>
<evidence type="ECO:0000313" key="2">
    <source>
        <dbReference type="EMBL" id="EGA67939.1"/>
    </source>
</evidence>
<comment type="caution">
    <text evidence="2">The sequence shown here is derived from an EMBL/GenBank/DDBJ whole genome shotgun (WGS) entry which is preliminary data.</text>
</comment>
<dbReference type="GO" id="GO:0002161">
    <property type="term" value="F:aminoacyl-tRNA deacylase activity"/>
    <property type="evidence" value="ECO:0007669"/>
    <property type="project" value="InterPro"/>
</dbReference>
<dbReference type="EMBL" id="AEVT01000122">
    <property type="protein sequence ID" value="EGA67939.1"/>
    <property type="molecule type" value="Genomic_DNA"/>
</dbReference>
<dbReference type="InterPro" id="IPR007214">
    <property type="entry name" value="YbaK/aa-tRNA-synth-assoc-dom"/>
</dbReference>
<dbReference type="PANTHER" id="PTHR30411:SF1">
    <property type="entry name" value="CYTOPLASMIC PROTEIN"/>
    <property type="match status" value="1"/>
</dbReference>
<dbReference type="Proteomes" id="UP000006228">
    <property type="component" value="Unassembled WGS sequence"/>
</dbReference>
<dbReference type="RefSeq" id="WP_008081578.1">
    <property type="nucleotide sequence ID" value="NZ_AEVT01000122.1"/>
</dbReference>